<dbReference type="InterPro" id="IPR000889">
    <property type="entry name" value="Glutathione_peroxidase"/>
</dbReference>
<dbReference type="PRINTS" id="PR01011">
    <property type="entry name" value="GLUTPROXDASE"/>
</dbReference>
<dbReference type="InterPro" id="IPR029759">
    <property type="entry name" value="GPX_AS"/>
</dbReference>
<evidence type="ECO:0000256" key="2">
    <source>
        <dbReference type="ARBA" id="ARBA00022559"/>
    </source>
</evidence>
<gene>
    <name evidence="5" type="primary">gpx1</name>
    <name evidence="5" type="ORF">MPOCJGCO_2615</name>
</gene>
<dbReference type="CDD" id="cd00340">
    <property type="entry name" value="GSH_Peroxidase"/>
    <property type="match status" value="1"/>
</dbReference>
<comment type="similarity">
    <text evidence="1 4">Belongs to the glutathione peroxidase family.</text>
</comment>
<dbReference type="EMBL" id="BPRB01000140">
    <property type="protein sequence ID" value="GJE60503.1"/>
    <property type="molecule type" value="Genomic_DNA"/>
</dbReference>
<evidence type="ECO:0000256" key="3">
    <source>
        <dbReference type="ARBA" id="ARBA00023002"/>
    </source>
</evidence>
<evidence type="ECO:0000313" key="6">
    <source>
        <dbReference type="Proteomes" id="UP001055057"/>
    </source>
</evidence>
<dbReference type="PANTHER" id="PTHR11592">
    <property type="entry name" value="GLUTATHIONE PEROXIDASE"/>
    <property type="match status" value="1"/>
</dbReference>
<reference evidence="5" key="2">
    <citation type="submission" date="2021-08" db="EMBL/GenBank/DDBJ databases">
        <authorList>
            <person name="Tani A."/>
            <person name="Ola A."/>
            <person name="Ogura Y."/>
            <person name="Katsura K."/>
            <person name="Hayashi T."/>
        </authorList>
    </citation>
    <scope>NUCLEOTIDE SEQUENCE</scope>
    <source>
        <strain evidence="5">DSM 23632</strain>
    </source>
</reference>
<keyword evidence="2 4" id="KW-0575">Peroxidase</keyword>
<dbReference type="PROSITE" id="PS51355">
    <property type="entry name" value="GLUTATHIONE_PEROXID_3"/>
    <property type="match status" value="1"/>
</dbReference>
<comment type="caution">
    <text evidence="5">The sequence shown here is derived from an EMBL/GenBank/DDBJ whole genome shotgun (WGS) entry which is preliminary data.</text>
</comment>
<dbReference type="Proteomes" id="UP001055057">
    <property type="component" value="Unassembled WGS sequence"/>
</dbReference>
<protein>
    <recommendedName>
        <fullName evidence="4">Glutathione peroxidase</fullName>
    </recommendedName>
</protein>
<dbReference type="InterPro" id="IPR036249">
    <property type="entry name" value="Thioredoxin-like_sf"/>
</dbReference>
<dbReference type="PROSITE" id="PS00763">
    <property type="entry name" value="GLUTATHIONE_PEROXID_2"/>
    <property type="match status" value="1"/>
</dbReference>
<dbReference type="PROSITE" id="PS00460">
    <property type="entry name" value="GLUTATHIONE_PEROXID_1"/>
    <property type="match status" value="1"/>
</dbReference>
<keyword evidence="6" id="KW-1185">Reference proteome</keyword>
<dbReference type="RefSeq" id="WP_238183119.1">
    <property type="nucleotide sequence ID" value="NZ_BPRB01000140.1"/>
</dbReference>
<keyword evidence="3 4" id="KW-0560">Oxidoreductase</keyword>
<reference evidence="5" key="1">
    <citation type="journal article" date="2021" name="Front. Microbiol.">
        <title>Comprehensive Comparative Genomics and Phenotyping of Methylobacterium Species.</title>
        <authorList>
            <person name="Alessa O."/>
            <person name="Ogura Y."/>
            <person name="Fujitani Y."/>
            <person name="Takami H."/>
            <person name="Hayashi T."/>
            <person name="Sahin N."/>
            <person name="Tani A."/>
        </authorList>
    </citation>
    <scope>NUCLEOTIDE SEQUENCE</scope>
    <source>
        <strain evidence="5">DSM 23632</strain>
    </source>
</reference>
<dbReference type="Gene3D" id="3.40.30.10">
    <property type="entry name" value="Glutaredoxin"/>
    <property type="match status" value="1"/>
</dbReference>
<sequence>MPSIHHFTPIAADGTPHPLAQYRGQVMLVVNTASKCGFTPQYQGLEALWRRHREAGLVVLGFPCNQFGAQEPGDAAEIARFCSLTYDVTFPLMAKVAVNGKDADPLYVHLKREKPGFLGLPGIKWNFTKFLVGRDGRVVRRFPPSAKPAALEGAVADAL</sequence>
<evidence type="ECO:0000313" key="5">
    <source>
        <dbReference type="EMBL" id="GJE60503.1"/>
    </source>
</evidence>
<dbReference type="PIRSF" id="PIRSF000303">
    <property type="entry name" value="Glutathion_perox"/>
    <property type="match status" value="1"/>
</dbReference>
<dbReference type="SUPFAM" id="SSF52833">
    <property type="entry name" value="Thioredoxin-like"/>
    <property type="match status" value="1"/>
</dbReference>
<dbReference type="Pfam" id="PF00255">
    <property type="entry name" value="GSHPx"/>
    <property type="match status" value="1"/>
</dbReference>
<name>A0ABQ4U2F1_9HYPH</name>
<evidence type="ECO:0000256" key="4">
    <source>
        <dbReference type="RuleBase" id="RU000499"/>
    </source>
</evidence>
<dbReference type="PANTHER" id="PTHR11592:SF78">
    <property type="entry name" value="GLUTATHIONE PEROXIDASE"/>
    <property type="match status" value="1"/>
</dbReference>
<organism evidence="5 6">
    <name type="scientific">Methylobacterium trifolii</name>
    <dbReference type="NCBI Taxonomy" id="1003092"/>
    <lineage>
        <taxon>Bacteria</taxon>
        <taxon>Pseudomonadati</taxon>
        <taxon>Pseudomonadota</taxon>
        <taxon>Alphaproteobacteria</taxon>
        <taxon>Hyphomicrobiales</taxon>
        <taxon>Methylobacteriaceae</taxon>
        <taxon>Methylobacterium</taxon>
    </lineage>
</organism>
<proteinExistence type="inferred from homology"/>
<dbReference type="InterPro" id="IPR029760">
    <property type="entry name" value="GPX_CS"/>
</dbReference>
<evidence type="ECO:0000256" key="1">
    <source>
        <dbReference type="ARBA" id="ARBA00006926"/>
    </source>
</evidence>
<accession>A0ABQ4U2F1</accession>